<dbReference type="InterPro" id="IPR005760">
    <property type="entry name" value="A/G_AdeGlyc_MutY"/>
</dbReference>
<evidence type="ECO:0000256" key="7">
    <source>
        <dbReference type="ARBA" id="ARBA00022723"/>
    </source>
</evidence>
<dbReference type="Gene3D" id="1.10.1670.10">
    <property type="entry name" value="Helix-hairpin-Helix base-excision DNA repair enzymes (C-terminal)"/>
    <property type="match status" value="1"/>
</dbReference>
<dbReference type="AlphaFoldDB" id="A0A1H7KQ58"/>
<evidence type="ECO:0000256" key="5">
    <source>
        <dbReference type="ARBA" id="ARBA00022023"/>
    </source>
</evidence>
<comment type="catalytic activity">
    <reaction evidence="1 14">
        <text>Hydrolyzes free adenine bases from 7,8-dihydro-8-oxoguanine:adenine mismatched double-stranded DNA, leaving an apurinic site.</text>
        <dbReference type="EC" id="3.2.2.31"/>
    </reaction>
</comment>
<dbReference type="GO" id="GO:0000701">
    <property type="term" value="F:purine-specific mismatch base pair DNA N-glycosylase activity"/>
    <property type="evidence" value="ECO:0007669"/>
    <property type="project" value="UniProtKB-EC"/>
</dbReference>
<dbReference type="PANTHER" id="PTHR42944">
    <property type="entry name" value="ADENINE DNA GLYCOSYLASE"/>
    <property type="match status" value="1"/>
</dbReference>
<dbReference type="FunFam" id="1.10.340.30:FF:000002">
    <property type="entry name" value="Adenine DNA glycosylase"/>
    <property type="match status" value="1"/>
</dbReference>
<comment type="cofactor">
    <cofactor evidence="14">
        <name>[4Fe-4S] cluster</name>
        <dbReference type="ChEBI" id="CHEBI:49883"/>
    </cofactor>
    <text evidence="14">Binds 1 [4Fe-4S] cluster.</text>
</comment>
<dbReference type="RefSeq" id="WP_091620983.1">
    <property type="nucleotide sequence ID" value="NZ_FNZN01000002.1"/>
</dbReference>
<sequence length="349" mass="40533">MSFSGKILDWYHQNKRSLPWRKSINPYKIWLSEIILQQTRVTQGTPYYLRFVEKFPTVHHMANASEEEVLKLWQGLGYYSRARNLHATSKIVVNQYNGNFPNTYKELLKLKGVGDYTASAISSICYNEPQAVVDGNVYRVLSRYYGVDIPINSTEGVKYFKSLAEKVMDINDIRDYNQGIMEFGAIQCSPKKPLCLHCPLNESCVALQKGIVDRLPVKLKKTKVRNRYFNYLIPIYKDANGNQFTNLQQRKGKGIWQNLWEFPLLESNSILDIEDVDNRYKEVLDGIGEVELIEFNEVAIIHKLSHQHLHTKFWILNTGIQIPNQISFEKIKEFPVPVLIADFIKAFKF</sequence>
<dbReference type="SUPFAM" id="SSF55811">
    <property type="entry name" value="Nudix"/>
    <property type="match status" value="1"/>
</dbReference>
<dbReference type="PROSITE" id="PS00764">
    <property type="entry name" value="ENDONUCLEASE_III_1"/>
    <property type="match status" value="1"/>
</dbReference>
<comment type="function">
    <text evidence="2">Adenine glycosylase active on G-A mispairs. MutY also corrects error-prone DNA synthesis past GO lesions which are due to the oxidatively damaged form of guanine: 7,8-dihydro-8-oxoguanine (8-oxo-dGTP).</text>
</comment>
<dbReference type="InterPro" id="IPR044298">
    <property type="entry name" value="MIG/MutY"/>
</dbReference>
<name>A0A1H7KQ58_9FLAO</name>
<evidence type="ECO:0000256" key="2">
    <source>
        <dbReference type="ARBA" id="ARBA00002933"/>
    </source>
</evidence>
<dbReference type="Pfam" id="PF00730">
    <property type="entry name" value="HhH-GPD"/>
    <property type="match status" value="1"/>
</dbReference>
<evidence type="ECO:0000256" key="1">
    <source>
        <dbReference type="ARBA" id="ARBA00000843"/>
    </source>
</evidence>
<reference evidence="17" key="1">
    <citation type="submission" date="2016-10" db="EMBL/GenBank/DDBJ databases">
        <authorList>
            <person name="Varghese N."/>
            <person name="Submissions S."/>
        </authorList>
    </citation>
    <scope>NUCLEOTIDE SEQUENCE [LARGE SCALE GENOMIC DNA]</scope>
    <source>
        <strain evidence="17">DSM 16471</strain>
    </source>
</reference>
<dbReference type="InterPro" id="IPR015797">
    <property type="entry name" value="NUDIX_hydrolase-like_dom_sf"/>
</dbReference>
<keyword evidence="13 14" id="KW-0326">Glycosidase</keyword>
<keyword evidence="11" id="KW-0411">Iron-sulfur</keyword>
<keyword evidence="12" id="KW-0234">DNA repair</keyword>
<feature type="domain" description="HhH-GPD" evidence="15">
    <location>
        <begin position="35"/>
        <end position="186"/>
    </location>
</feature>
<dbReference type="GO" id="GO:0034039">
    <property type="term" value="F:8-oxo-7,8-dihydroguanine DNA N-glycosylase activity"/>
    <property type="evidence" value="ECO:0007669"/>
    <property type="project" value="TreeGrafter"/>
</dbReference>
<dbReference type="Gene3D" id="3.90.79.10">
    <property type="entry name" value="Nucleoside Triphosphate Pyrophosphohydrolase"/>
    <property type="match status" value="1"/>
</dbReference>
<dbReference type="OrthoDB" id="9802365at2"/>
<dbReference type="InterPro" id="IPR004035">
    <property type="entry name" value="Endouclease-III_FeS-bd_BS"/>
</dbReference>
<evidence type="ECO:0000259" key="15">
    <source>
        <dbReference type="SMART" id="SM00478"/>
    </source>
</evidence>
<dbReference type="NCBIfam" id="TIGR01084">
    <property type="entry name" value="mutY"/>
    <property type="match status" value="1"/>
</dbReference>
<dbReference type="InterPro" id="IPR000445">
    <property type="entry name" value="HhH_motif"/>
</dbReference>
<dbReference type="GO" id="GO:0006284">
    <property type="term" value="P:base-excision repair"/>
    <property type="evidence" value="ECO:0007669"/>
    <property type="project" value="UniProtKB-UniRule"/>
</dbReference>
<dbReference type="EMBL" id="FNZN01000002">
    <property type="protein sequence ID" value="SEK88902.1"/>
    <property type="molecule type" value="Genomic_DNA"/>
</dbReference>
<dbReference type="SMART" id="SM00478">
    <property type="entry name" value="ENDO3c"/>
    <property type="match status" value="1"/>
</dbReference>
<dbReference type="Pfam" id="PF14815">
    <property type="entry name" value="NUDIX_4"/>
    <property type="match status" value="1"/>
</dbReference>
<organism evidence="16 17">
    <name type="scientific">Maribacter orientalis</name>
    <dbReference type="NCBI Taxonomy" id="228957"/>
    <lineage>
        <taxon>Bacteria</taxon>
        <taxon>Pseudomonadati</taxon>
        <taxon>Bacteroidota</taxon>
        <taxon>Flavobacteriia</taxon>
        <taxon>Flavobacteriales</taxon>
        <taxon>Flavobacteriaceae</taxon>
        <taxon>Maribacter</taxon>
    </lineage>
</organism>
<evidence type="ECO:0000256" key="10">
    <source>
        <dbReference type="ARBA" id="ARBA00023004"/>
    </source>
</evidence>
<dbReference type="PANTHER" id="PTHR42944:SF1">
    <property type="entry name" value="ADENINE DNA GLYCOSYLASE"/>
    <property type="match status" value="1"/>
</dbReference>
<gene>
    <name evidence="16" type="ORF">SAMN04488008_102375</name>
</gene>
<evidence type="ECO:0000256" key="14">
    <source>
        <dbReference type="RuleBase" id="RU365096"/>
    </source>
</evidence>
<keyword evidence="9" id="KW-0378">Hydrolase</keyword>
<dbReference type="Gene3D" id="1.10.340.30">
    <property type="entry name" value="Hypothetical protein, domain 2"/>
    <property type="match status" value="1"/>
</dbReference>
<comment type="similarity">
    <text evidence="3 14">Belongs to the Nth/MutY family.</text>
</comment>
<accession>A0A1H7KQ58</accession>
<dbReference type="GO" id="GO:0032357">
    <property type="term" value="F:oxidized purine DNA binding"/>
    <property type="evidence" value="ECO:0007669"/>
    <property type="project" value="TreeGrafter"/>
</dbReference>
<evidence type="ECO:0000256" key="9">
    <source>
        <dbReference type="ARBA" id="ARBA00022801"/>
    </source>
</evidence>
<dbReference type="InterPro" id="IPR003265">
    <property type="entry name" value="HhH-GPD_domain"/>
</dbReference>
<evidence type="ECO:0000256" key="11">
    <source>
        <dbReference type="ARBA" id="ARBA00023014"/>
    </source>
</evidence>
<dbReference type="SUPFAM" id="SSF48150">
    <property type="entry name" value="DNA-glycosylase"/>
    <property type="match status" value="1"/>
</dbReference>
<protein>
    <recommendedName>
        <fullName evidence="5 14">Adenine DNA glycosylase</fullName>
        <ecNumber evidence="4 14">3.2.2.31</ecNumber>
    </recommendedName>
</protein>
<dbReference type="STRING" id="228957.SAMN04488008_102375"/>
<keyword evidence="6" id="KW-0004">4Fe-4S</keyword>
<dbReference type="GO" id="GO:0046872">
    <property type="term" value="F:metal ion binding"/>
    <property type="evidence" value="ECO:0007669"/>
    <property type="project" value="UniProtKB-UniRule"/>
</dbReference>
<dbReference type="Proteomes" id="UP000198990">
    <property type="component" value="Unassembled WGS sequence"/>
</dbReference>
<dbReference type="CDD" id="cd03431">
    <property type="entry name" value="NUDIX_DNA_Glycosylase_C-MutY"/>
    <property type="match status" value="1"/>
</dbReference>
<evidence type="ECO:0000256" key="8">
    <source>
        <dbReference type="ARBA" id="ARBA00022763"/>
    </source>
</evidence>
<evidence type="ECO:0000256" key="13">
    <source>
        <dbReference type="ARBA" id="ARBA00023295"/>
    </source>
</evidence>
<proteinExistence type="inferred from homology"/>
<evidence type="ECO:0000256" key="6">
    <source>
        <dbReference type="ARBA" id="ARBA00022485"/>
    </source>
</evidence>
<dbReference type="InterPro" id="IPR011257">
    <property type="entry name" value="DNA_glycosylase"/>
</dbReference>
<evidence type="ECO:0000313" key="16">
    <source>
        <dbReference type="EMBL" id="SEK88902.1"/>
    </source>
</evidence>
<evidence type="ECO:0000256" key="4">
    <source>
        <dbReference type="ARBA" id="ARBA00012045"/>
    </source>
</evidence>
<keyword evidence="8 14" id="KW-0227">DNA damage</keyword>
<dbReference type="InterPro" id="IPR023170">
    <property type="entry name" value="HhH_base_excis_C"/>
</dbReference>
<dbReference type="InterPro" id="IPR029119">
    <property type="entry name" value="MutY_C"/>
</dbReference>
<evidence type="ECO:0000313" key="17">
    <source>
        <dbReference type="Proteomes" id="UP000198990"/>
    </source>
</evidence>
<dbReference type="EC" id="3.2.2.31" evidence="4 14"/>
<dbReference type="GO" id="GO:0035485">
    <property type="term" value="F:adenine/guanine mispair binding"/>
    <property type="evidence" value="ECO:0007669"/>
    <property type="project" value="TreeGrafter"/>
</dbReference>
<evidence type="ECO:0000256" key="3">
    <source>
        <dbReference type="ARBA" id="ARBA00008343"/>
    </source>
</evidence>
<keyword evidence="10 14" id="KW-0408">Iron</keyword>
<dbReference type="GO" id="GO:0006298">
    <property type="term" value="P:mismatch repair"/>
    <property type="evidence" value="ECO:0007669"/>
    <property type="project" value="TreeGrafter"/>
</dbReference>
<keyword evidence="7" id="KW-0479">Metal-binding</keyword>
<dbReference type="CDD" id="cd00056">
    <property type="entry name" value="ENDO3c"/>
    <property type="match status" value="1"/>
</dbReference>
<dbReference type="Pfam" id="PF00633">
    <property type="entry name" value="HHH"/>
    <property type="match status" value="1"/>
</dbReference>
<dbReference type="GO" id="GO:0051539">
    <property type="term" value="F:4 iron, 4 sulfur cluster binding"/>
    <property type="evidence" value="ECO:0007669"/>
    <property type="project" value="UniProtKB-UniRule"/>
</dbReference>
<evidence type="ECO:0000256" key="12">
    <source>
        <dbReference type="ARBA" id="ARBA00023204"/>
    </source>
</evidence>
<keyword evidence="17" id="KW-1185">Reference proteome</keyword>